<dbReference type="PROSITE" id="PS51186">
    <property type="entry name" value="GNAT"/>
    <property type="match status" value="1"/>
</dbReference>
<evidence type="ECO:0000313" key="4">
    <source>
        <dbReference type="Proteomes" id="UP001500432"/>
    </source>
</evidence>
<dbReference type="InterPro" id="IPR016181">
    <property type="entry name" value="Acyl_CoA_acyltransferase"/>
</dbReference>
<evidence type="ECO:0000256" key="1">
    <source>
        <dbReference type="SAM" id="MobiDB-lite"/>
    </source>
</evidence>
<dbReference type="InterPro" id="IPR000182">
    <property type="entry name" value="GNAT_dom"/>
</dbReference>
<keyword evidence="4" id="KW-1185">Reference proteome</keyword>
<dbReference type="Gene3D" id="3.40.630.30">
    <property type="match status" value="1"/>
</dbReference>
<dbReference type="EMBL" id="BAAAQW010000005">
    <property type="protein sequence ID" value="GAA2200583.1"/>
    <property type="molecule type" value="Genomic_DNA"/>
</dbReference>
<name>A0ABN3BW86_9MICC</name>
<dbReference type="CDD" id="cd04301">
    <property type="entry name" value="NAT_SF"/>
    <property type="match status" value="1"/>
</dbReference>
<gene>
    <name evidence="3" type="ORF">GCM10009849_21700</name>
</gene>
<evidence type="ECO:0000259" key="2">
    <source>
        <dbReference type="PROSITE" id="PS51186"/>
    </source>
</evidence>
<organism evidence="3 4">
    <name type="scientific">Sinomonas flava</name>
    <dbReference type="NCBI Taxonomy" id="496857"/>
    <lineage>
        <taxon>Bacteria</taxon>
        <taxon>Bacillati</taxon>
        <taxon>Actinomycetota</taxon>
        <taxon>Actinomycetes</taxon>
        <taxon>Micrococcales</taxon>
        <taxon>Micrococcaceae</taxon>
        <taxon>Sinomonas</taxon>
    </lineage>
</organism>
<sequence>MAQLTYRPWRDGDDHVLLQLWGDAEGAAAEQFRGAFGPDADGAQQGAAAGDGGAHDGAGSAPGAWRRCVVAEDQGIPVAAGVVYASALHPQRHWAYVEVARDHRRQGVGTELLRRLREAAEASPSGVAALRSRVTVGTPGADFAAARGFSTLQRSRHVVVRPGSLKLPVFGDGEDSGDFPLVEDLATGSVELSDAVARYYTEINDWDPPAPISVGRAQQLFLSDAAGAHGAVVLRAPAESAFGSGVAPSKRKGRLRAFAVSYAAPSGAAADDPSEVLLGHEVRLDAEDARDAVRGLLALIAYQHPVSLELDDSMAALRATVEPLLAAGAAEQVGADTLTVGD</sequence>
<reference evidence="3 4" key="1">
    <citation type="journal article" date="2019" name="Int. J. Syst. Evol. Microbiol.">
        <title>The Global Catalogue of Microorganisms (GCM) 10K type strain sequencing project: providing services to taxonomists for standard genome sequencing and annotation.</title>
        <authorList>
            <consortium name="The Broad Institute Genomics Platform"/>
            <consortium name="The Broad Institute Genome Sequencing Center for Infectious Disease"/>
            <person name="Wu L."/>
            <person name="Ma J."/>
        </authorList>
    </citation>
    <scope>NUCLEOTIDE SEQUENCE [LARGE SCALE GENOMIC DNA]</scope>
    <source>
        <strain evidence="3 4">JCM 16034</strain>
    </source>
</reference>
<comment type="caution">
    <text evidence="3">The sequence shown here is derived from an EMBL/GenBank/DDBJ whole genome shotgun (WGS) entry which is preliminary data.</text>
</comment>
<feature type="domain" description="N-acetyltransferase" evidence="2">
    <location>
        <begin position="4"/>
        <end position="168"/>
    </location>
</feature>
<feature type="compositionally biased region" description="Low complexity" evidence="1">
    <location>
        <begin position="35"/>
        <end position="48"/>
    </location>
</feature>
<proteinExistence type="predicted"/>
<dbReference type="Pfam" id="PF13508">
    <property type="entry name" value="Acetyltransf_7"/>
    <property type="match status" value="1"/>
</dbReference>
<dbReference type="RefSeq" id="WP_344299718.1">
    <property type="nucleotide sequence ID" value="NZ_BAAAQW010000005.1"/>
</dbReference>
<dbReference type="SUPFAM" id="SSF55729">
    <property type="entry name" value="Acyl-CoA N-acyltransferases (Nat)"/>
    <property type="match status" value="1"/>
</dbReference>
<accession>A0ABN3BW86</accession>
<protein>
    <recommendedName>
        <fullName evidence="2">N-acetyltransferase domain-containing protein</fullName>
    </recommendedName>
</protein>
<evidence type="ECO:0000313" key="3">
    <source>
        <dbReference type="EMBL" id="GAA2200583.1"/>
    </source>
</evidence>
<dbReference type="Proteomes" id="UP001500432">
    <property type="component" value="Unassembled WGS sequence"/>
</dbReference>
<feature type="region of interest" description="Disordered" evidence="1">
    <location>
        <begin position="35"/>
        <end position="61"/>
    </location>
</feature>